<evidence type="ECO:0000313" key="14">
    <source>
        <dbReference type="EMBL" id="GFN90196.1"/>
    </source>
</evidence>
<evidence type="ECO:0000256" key="9">
    <source>
        <dbReference type="ARBA" id="ARBA00023170"/>
    </source>
</evidence>
<keyword evidence="4 11" id="KW-0812">Transmembrane</keyword>
<evidence type="ECO:0000256" key="2">
    <source>
        <dbReference type="ARBA" id="ARBA00009634"/>
    </source>
</evidence>
<dbReference type="GO" id="GO:0038023">
    <property type="term" value="F:signaling receptor activity"/>
    <property type="evidence" value="ECO:0007669"/>
    <property type="project" value="TreeGrafter"/>
</dbReference>
<evidence type="ECO:0000256" key="12">
    <source>
        <dbReference type="SAM" id="SignalP"/>
    </source>
</evidence>
<organism evidence="14 15">
    <name type="scientific">Plakobranchus ocellatus</name>
    <dbReference type="NCBI Taxonomy" id="259542"/>
    <lineage>
        <taxon>Eukaryota</taxon>
        <taxon>Metazoa</taxon>
        <taxon>Spiralia</taxon>
        <taxon>Lophotrochozoa</taxon>
        <taxon>Mollusca</taxon>
        <taxon>Gastropoda</taxon>
        <taxon>Heterobranchia</taxon>
        <taxon>Euthyneura</taxon>
        <taxon>Panpulmonata</taxon>
        <taxon>Sacoglossa</taxon>
        <taxon>Placobranchoidea</taxon>
        <taxon>Plakobranchidae</taxon>
        <taxon>Plakobranchus</taxon>
    </lineage>
</organism>
<keyword evidence="3" id="KW-0433">Leucine-rich repeat</keyword>
<evidence type="ECO:0000256" key="7">
    <source>
        <dbReference type="ARBA" id="ARBA00022989"/>
    </source>
</evidence>
<keyword evidence="5 12" id="KW-0732">Signal</keyword>
<feature type="domain" description="TIR" evidence="13">
    <location>
        <begin position="873"/>
        <end position="1011"/>
    </location>
</feature>
<comment type="similarity">
    <text evidence="2">Belongs to the Toll-like receptor family.</text>
</comment>
<keyword evidence="8 11" id="KW-0472">Membrane</keyword>
<dbReference type="InterPro" id="IPR001611">
    <property type="entry name" value="Leu-rich_rpt"/>
</dbReference>
<dbReference type="InterPro" id="IPR035897">
    <property type="entry name" value="Toll_tir_struct_dom_sf"/>
</dbReference>
<sequence length="1013" mass="115950">MLLTVILVYLAVSPVWGGIYVPCSSNCTCWYDDNQFIAVNCSARGFYSVPQDVPETAISLDLSYNLISTWRTASIAKLTHLSFINLSNNVIEKIISASKKDSFITDDKLRFVSNQSTDSHLSPSVSHNLSLEVLLLNDNQISTLDNGTFAECSNLEELDLSRNRLNFLPPGVFRGLYSLESLNLQQNYLDLRPETYPTTVFADLKQLKRLNIQRNYIYTRLSPRASILTSFVQQNNTDVKSVVHRTYPDKALSSLVSLSVLQMDALQYDILPGPGFRYLTNLTVLDFSKSSALTGLPELFFSNFSFQKPLQLILSDCELTFIHPGSFAYLPTLDSLSLRYNTKLEFSGFEIASRGFLKTKIKRLDITRLHRPPYMTLESKSLRNLRDLSLEELMIDYNCILFINSTVMEYIPRTLRKLTVARNCLIDYTFYFGILQLTQLEVFNISVQNKNWYGESKTFPGNAQDRPEPDNLLNHTSRRSFLSMLNTRHSRSGLSQQKNREQAQEISEEFLRKLQGTFCPPEVFSHDKISTLRTPTRTFNMSRATVDTFYSDKRVAEAWDLKRFISHVSPVPLPMNLKEFYWSEAKLGVALVKTPFLSRNVLKRFDLSKNYLWCLGGPITGLHFLEHLDLSGNNAILLSPYFFDEMPSLKKLLLSNNVIGSSLRADIEGKTFSKLSCLEFLDLSECAITMLHPHAFVSNRNLRVLLIHHNAMESFQLDLSQLRNLSYLDLSHNYLKELSTTVRASLDLIASVNPAFSLDLSENPLVCDCSAFPFLHWIITTKVFLKNVEVYRCKYVNGSSLLLSDVLGKLMPSLYNRCHDQDVFTVVFVAFCVVTMAFTAAAIYSHFHSRLLFLIYISKKRYFKFLFETAQSGIRDVFLVFDDESRVWRSFVARVVKPALERRGISCYISEIDSLAGRPTRLVVEESVLAGKKTLVLLTRDLLKCEEKVLEINMALLAEEMRVTEVLVFLCLEEMTERDLPNHILGILQRRQVIHYPGNYRMFWDDLATVLKP</sequence>
<evidence type="ECO:0000256" key="11">
    <source>
        <dbReference type="SAM" id="Phobius"/>
    </source>
</evidence>
<dbReference type="PROSITE" id="PS50104">
    <property type="entry name" value="TIR"/>
    <property type="match status" value="1"/>
</dbReference>
<gene>
    <name evidence="14" type="ORF">PoB_001670200</name>
</gene>
<feature type="signal peptide" evidence="12">
    <location>
        <begin position="1"/>
        <end position="17"/>
    </location>
</feature>
<keyword evidence="15" id="KW-1185">Reference proteome</keyword>
<evidence type="ECO:0000313" key="15">
    <source>
        <dbReference type="Proteomes" id="UP000735302"/>
    </source>
</evidence>
<keyword evidence="7 11" id="KW-1133">Transmembrane helix</keyword>
<proteinExistence type="inferred from homology"/>
<evidence type="ECO:0000256" key="10">
    <source>
        <dbReference type="ARBA" id="ARBA00023180"/>
    </source>
</evidence>
<dbReference type="SMART" id="SM00369">
    <property type="entry name" value="LRR_TYP"/>
    <property type="match status" value="10"/>
</dbReference>
<dbReference type="Gene3D" id="3.80.10.10">
    <property type="entry name" value="Ribonuclease Inhibitor"/>
    <property type="match status" value="4"/>
</dbReference>
<feature type="transmembrane region" description="Helical" evidence="11">
    <location>
        <begin position="823"/>
        <end position="844"/>
    </location>
</feature>
<dbReference type="SUPFAM" id="SSF52058">
    <property type="entry name" value="L domain-like"/>
    <property type="match status" value="2"/>
</dbReference>
<evidence type="ECO:0000259" key="13">
    <source>
        <dbReference type="PROSITE" id="PS50104"/>
    </source>
</evidence>
<keyword evidence="6" id="KW-0677">Repeat</keyword>
<dbReference type="Proteomes" id="UP000735302">
    <property type="component" value="Unassembled WGS sequence"/>
</dbReference>
<protein>
    <submittedName>
        <fullName evidence="14">Toll-like receptor e</fullName>
    </submittedName>
</protein>
<dbReference type="InterPro" id="IPR000157">
    <property type="entry name" value="TIR_dom"/>
</dbReference>
<dbReference type="EMBL" id="BLXT01002015">
    <property type="protein sequence ID" value="GFN90196.1"/>
    <property type="molecule type" value="Genomic_DNA"/>
</dbReference>
<name>A0AAV3Z4L8_9GAST</name>
<dbReference type="GO" id="GO:0005886">
    <property type="term" value="C:plasma membrane"/>
    <property type="evidence" value="ECO:0007669"/>
    <property type="project" value="TreeGrafter"/>
</dbReference>
<dbReference type="PANTHER" id="PTHR24365:SF522">
    <property type="entry name" value="LOW QUALITY PROTEIN: TOLL-LIKE RECEPTOR 13-RELATED"/>
    <property type="match status" value="1"/>
</dbReference>
<evidence type="ECO:0000256" key="5">
    <source>
        <dbReference type="ARBA" id="ARBA00022729"/>
    </source>
</evidence>
<evidence type="ECO:0000256" key="3">
    <source>
        <dbReference type="ARBA" id="ARBA00022614"/>
    </source>
</evidence>
<feature type="chain" id="PRO_5043461429" evidence="12">
    <location>
        <begin position="18"/>
        <end position="1013"/>
    </location>
</feature>
<dbReference type="Gene3D" id="3.40.50.10140">
    <property type="entry name" value="Toll/interleukin-1 receptor homology (TIR) domain"/>
    <property type="match status" value="1"/>
</dbReference>
<keyword evidence="10" id="KW-0325">Glycoprotein</keyword>
<comment type="subcellular location">
    <subcellularLocation>
        <location evidence="1">Membrane</location>
        <topology evidence="1">Single-pass membrane protein</topology>
    </subcellularLocation>
</comment>
<reference evidence="14 15" key="1">
    <citation type="journal article" date="2021" name="Elife">
        <title>Chloroplast acquisition without the gene transfer in kleptoplastic sea slugs, Plakobranchus ocellatus.</title>
        <authorList>
            <person name="Maeda T."/>
            <person name="Takahashi S."/>
            <person name="Yoshida T."/>
            <person name="Shimamura S."/>
            <person name="Takaki Y."/>
            <person name="Nagai Y."/>
            <person name="Toyoda A."/>
            <person name="Suzuki Y."/>
            <person name="Arimoto A."/>
            <person name="Ishii H."/>
            <person name="Satoh N."/>
            <person name="Nishiyama T."/>
            <person name="Hasebe M."/>
            <person name="Maruyama T."/>
            <person name="Minagawa J."/>
            <person name="Obokata J."/>
            <person name="Shigenobu S."/>
        </authorList>
    </citation>
    <scope>NUCLEOTIDE SEQUENCE [LARGE SCALE GENOMIC DNA]</scope>
</reference>
<dbReference type="SUPFAM" id="SSF52200">
    <property type="entry name" value="Toll/Interleukin receptor TIR domain"/>
    <property type="match status" value="1"/>
</dbReference>
<dbReference type="InterPro" id="IPR003591">
    <property type="entry name" value="Leu-rich_rpt_typical-subtyp"/>
</dbReference>
<dbReference type="InterPro" id="IPR032675">
    <property type="entry name" value="LRR_dom_sf"/>
</dbReference>
<evidence type="ECO:0000256" key="6">
    <source>
        <dbReference type="ARBA" id="ARBA00022737"/>
    </source>
</evidence>
<evidence type="ECO:0000256" key="8">
    <source>
        <dbReference type="ARBA" id="ARBA00023136"/>
    </source>
</evidence>
<dbReference type="PANTHER" id="PTHR24365">
    <property type="entry name" value="TOLL-LIKE RECEPTOR"/>
    <property type="match status" value="1"/>
</dbReference>
<dbReference type="AlphaFoldDB" id="A0AAV3Z4L8"/>
<dbReference type="PROSITE" id="PS51450">
    <property type="entry name" value="LRR"/>
    <property type="match status" value="3"/>
</dbReference>
<evidence type="ECO:0000256" key="1">
    <source>
        <dbReference type="ARBA" id="ARBA00004167"/>
    </source>
</evidence>
<dbReference type="Pfam" id="PF13855">
    <property type="entry name" value="LRR_8"/>
    <property type="match status" value="2"/>
</dbReference>
<keyword evidence="9 14" id="KW-0675">Receptor</keyword>
<comment type="caution">
    <text evidence="14">The sequence shown here is derived from an EMBL/GenBank/DDBJ whole genome shotgun (WGS) entry which is preliminary data.</text>
</comment>
<evidence type="ECO:0000256" key="4">
    <source>
        <dbReference type="ARBA" id="ARBA00022692"/>
    </source>
</evidence>
<dbReference type="GO" id="GO:0002224">
    <property type="term" value="P:toll-like receptor signaling pathway"/>
    <property type="evidence" value="ECO:0007669"/>
    <property type="project" value="TreeGrafter"/>
</dbReference>
<accession>A0AAV3Z4L8</accession>
<dbReference type="PRINTS" id="PR00019">
    <property type="entry name" value="LEURICHRPT"/>
</dbReference>